<name>A0A485KRB7_9STRA</name>
<organism evidence="2 3">
    <name type="scientific">Aphanomyces stellatus</name>
    <dbReference type="NCBI Taxonomy" id="120398"/>
    <lineage>
        <taxon>Eukaryota</taxon>
        <taxon>Sar</taxon>
        <taxon>Stramenopiles</taxon>
        <taxon>Oomycota</taxon>
        <taxon>Saprolegniomycetes</taxon>
        <taxon>Saprolegniales</taxon>
        <taxon>Verrucalvaceae</taxon>
        <taxon>Aphanomyces</taxon>
    </lineage>
</organism>
<dbReference type="EMBL" id="VJMH01005216">
    <property type="protein sequence ID" value="KAF0698845.1"/>
    <property type="molecule type" value="Genomic_DNA"/>
</dbReference>
<sequence>MICCISEQRLYNVHFSISRITKSTMDAIPTTAKPFDAQSACPKNQPNLAGTFVEDVDFHKDAKKLFVAKQGEEPQGHAMELPILDLDSLN</sequence>
<dbReference type="Proteomes" id="UP000332933">
    <property type="component" value="Unassembled WGS sequence"/>
</dbReference>
<reference evidence="2 3" key="1">
    <citation type="submission" date="2019-03" db="EMBL/GenBank/DDBJ databases">
        <authorList>
            <person name="Gaulin E."/>
            <person name="Dumas B."/>
        </authorList>
    </citation>
    <scope>NUCLEOTIDE SEQUENCE [LARGE SCALE GENOMIC DNA]</scope>
    <source>
        <strain evidence="2">CBS 568.67</strain>
    </source>
</reference>
<keyword evidence="3" id="KW-1185">Reference proteome</keyword>
<protein>
    <submittedName>
        <fullName evidence="2">Aste57867_10552 protein</fullName>
    </submittedName>
</protein>
<proteinExistence type="predicted"/>
<accession>A0A485KRB7</accession>
<evidence type="ECO:0000313" key="3">
    <source>
        <dbReference type="Proteomes" id="UP000332933"/>
    </source>
</evidence>
<dbReference type="AlphaFoldDB" id="A0A485KRB7"/>
<dbReference type="EMBL" id="CAADRA010005237">
    <property type="protein sequence ID" value="VFT87425.1"/>
    <property type="molecule type" value="Genomic_DNA"/>
</dbReference>
<evidence type="ECO:0000313" key="1">
    <source>
        <dbReference type="EMBL" id="KAF0698845.1"/>
    </source>
</evidence>
<gene>
    <name evidence="2" type="primary">Aste57867_10552</name>
    <name evidence="1" type="ORF">As57867_010512</name>
    <name evidence="2" type="ORF">ASTE57867_10552</name>
</gene>
<reference evidence="1" key="2">
    <citation type="submission" date="2019-06" db="EMBL/GenBank/DDBJ databases">
        <title>Genomics analysis of Aphanomyces spp. identifies a new class of oomycete effector associated with host adaptation.</title>
        <authorList>
            <person name="Gaulin E."/>
        </authorList>
    </citation>
    <scope>NUCLEOTIDE SEQUENCE</scope>
    <source>
        <strain evidence="1">CBS 578.67</strain>
    </source>
</reference>
<evidence type="ECO:0000313" key="2">
    <source>
        <dbReference type="EMBL" id="VFT87425.1"/>
    </source>
</evidence>